<dbReference type="AlphaFoldDB" id="A0A218WRW1"/>
<dbReference type="EMBL" id="MTKT01003257">
    <property type="protein sequence ID" value="OWM75356.1"/>
    <property type="molecule type" value="Genomic_DNA"/>
</dbReference>
<reference evidence="2" key="1">
    <citation type="journal article" date="2017" name="Plant J.">
        <title>The pomegranate (Punica granatum L.) genome and the genomics of punicalagin biosynthesis.</title>
        <authorList>
            <person name="Qin G."/>
            <person name="Xu C."/>
            <person name="Ming R."/>
            <person name="Tang H."/>
            <person name="Guyot R."/>
            <person name="Kramer E.M."/>
            <person name="Hu Y."/>
            <person name="Yi X."/>
            <person name="Qi Y."/>
            <person name="Xu X."/>
            <person name="Gao Z."/>
            <person name="Pan H."/>
            <person name="Jian J."/>
            <person name="Tian Y."/>
            <person name="Yue Z."/>
            <person name="Xu Y."/>
        </authorList>
    </citation>
    <scope>NUCLEOTIDE SEQUENCE [LARGE SCALE GENOMIC DNA]</scope>
    <source>
        <strain evidence="2">cv. Dabenzi</strain>
    </source>
</reference>
<protein>
    <submittedName>
        <fullName evidence="1">Uncharacterized protein</fullName>
    </submittedName>
</protein>
<sequence length="72" mass="7910">MLLNAPGACLRKLKVGGRSRKLHGALVACLGEFVAEVRALRQLGVNRHRRDVLPKKIVDWFSCAILNCSQVG</sequence>
<accession>A0A218WRW1</accession>
<gene>
    <name evidence="1" type="ORF">CDL15_Pgr021072</name>
</gene>
<comment type="caution">
    <text evidence="1">The sequence shown here is derived from an EMBL/GenBank/DDBJ whole genome shotgun (WGS) entry which is preliminary data.</text>
</comment>
<proteinExistence type="predicted"/>
<name>A0A218WRW1_PUNGR</name>
<dbReference type="Proteomes" id="UP000197138">
    <property type="component" value="Unassembled WGS sequence"/>
</dbReference>
<evidence type="ECO:0000313" key="1">
    <source>
        <dbReference type="EMBL" id="OWM75356.1"/>
    </source>
</evidence>
<evidence type="ECO:0000313" key="2">
    <source>
        <dbReference type="Proteomes" id="UP000197138"/>
    </source>
</evidence>
<organism evidence="1 2">
    <name type="scientific">Punica granatum</name>
    <name type="common">Pomegranate</name>
    <dbReference type="NCBI Taxonomy" id="22663"/>
    <lineage>
        <taxon>Eukaryota</taxon>
        <taxon>Viridiplantae</taxon>
        <taxon>Streptophyta</taxon>
        <taxon>Embryophyta</taxon>
        <taxon>Tracheophyta</taxon>
        <taxon>Spermatophyta</taxon>
        <taxon>Magnoliopsida</taxon>
        <taxon>eudicotyledons</taxon>
        <taxon>Gunneridae</taxon>
        <taxon>Pentapetalae</taxon>
        <taxon>rosids</taxon>
        <taxon>malvids</taxon>
        <taxon>Myrtales</taxon>
        <taxon>Lythraceae</taxon>
        <taxon>Punica</taxon>
    </lineage>
</organism>